<evidence type="ECO:0000313" key="3">
    <source>
        <dbReference type="Proteomes" id="UP001595814"/>
    </source>
</evidence>
<dbReference type="Proteomes" id="UP001595814">
    <property type="component" value="Unassembled WGS sequence"/>
</dbReference>
<feature type="domain" description="DUF2007" evidence="1">
    <location>
        <begin position="7"/>
        <end position="71"/>
    </location>
</feature>
<organism evidence="2 3">
    <name type="scientific">Euzebyella saccharophila</name>
    <dbReference type="NCBI Taxonomy" id="679664"/>
    <lineage>
        <taxon>Bacteria</taxon>
        <taxon>Pseudomonadati</taxon>
        <taxon>Bacteroidota</taxon>
        <taxon>Flavobacteriia</taxon>
        <taxon>Flavobacteriales</taxon>
        <taxon>Flavobacteriaceae</taxon>
        <taxon>Euzebyella</taxon>
    </lineage>
</organism>
<protein>
    <submittedName>
        <fullName evidence="2">Signal transducing protein</fullName>
    </submittedName>
</protein>
<evidence type="ECO:0000259" key="1">
    <source>
        <dbReference type="Pfam" id="PF09413"/>
    </source>
</evidence>
<evidence type="ECO:0000313" key="2">
    <source>
        <dbReference type="EMBL" id="MFC4094659.1"/>
    </source>
</evidence>
<dbReference type="EMBL" id="JBHSAW010000003">
    <property type="protein sequence ID" value="MFC4094659.1"/>
    <property type="molecule type" value="Genomic_DNA"/>
</dbReference>
<gene>
    <name evidence="2" type="ORF">ACFOUT_02160</name>
</gene>
<dbReference type="RefSeq" id="WP_192462401.1">
    <property type="nucleotide sequence ID" value="NZ_JACYFJ010000003.1"/>
</dbReference>
<dbReference type="Pfam" id="PF09413">
    <property type="entry name" value="DUF2007"/>
    <property type="match status" value="1"/>
</dbReference>
<sequence>MESNYRKIYSGNRFTVQRIEEKLEEIGIKAVLKDESESARLAGFAANVGGELEVHVHEDQFEQAMMVVRAIKAQQED</sequence>
<proteinExistence type="predicted"/>
<dbReference type="InterPro" id="IPR018551">
    <property type="entry name" value="DUF2007"/>
</dbReference>
<name>A0ABV8JJF3_9FLAO</name>
<reference evidence="3" key="1">
    <citation type="journal article" date="2019" name="Int. J. Syst. Evol. Microbiol.">
        <title>The Global Catalogue of Microorganisms (GCM) 10K type strain sequencing project: providing services to taxonomists for standard genome sequencing and annotation.</title>
        <authorList>
            <consortium name="The Broad Institute Genomics Platform"/>
            <consortium name="The Broad Institute Genome Sequencing Center for Infectious Disease"/>
            <person name="Wu L."/>
            <person name="Ma J."/>
        </authorList>
    </citation>
    <scope>NUCLEOTIDE SEQUENCE [LARGE SCALE GENOMIC DNA]</scope>
    <source>
        <strain evidence="3">CECT 7477</strain>
    </source>
</reference>
<keyword evidence="3" id="KW-1185">Reference proteome</keyword>
<accession>A0ABV8JJF3</accession>
<comment type="caution">
    <text evidence="2">The sequence shown here is derived from an EMBL/GenBank/DDBJ whole genome shotgun (WGS) entry which is preliminary data.</text>
</comment>